<dbReference type="VEuPathDB" id="VectorBase:GPAI036844"/>
<accession>A0A1B0A7N5</accession>
<feature type="transmembrane region" description="Helical" evidence="1">
    <location>
        <begin position="12"/>
        <end position="38"/>
    </location>
</feature>
<evidence type="ECO:0000313" key="3">
    <source>
        <dbReference type="Proteomes" id="UP000092445"/>
    </source>
</evidence>
<evidence type="ECO:0000313" key="2">
    <source>
        <dbReference type="EnsemblMetazoa" id="GPAI036844-PA"/>
    </source>
</evidence>
<organism evidence="2 3">
    <name type="scientific">Glossina pallidipes</name>
    <name type="common">Tsetse fly</name>
    <dbReference type="NCBI Taxonomy" id="7398"/>
    <lineage>
        <taxon>Eukaryota</taxon>
        <taxon>Metazoa</taxon>
        <taxon>Ecdysozoa</taxon>
        <taxon>Arthropoda</taxon>
        <taxon>Hexapoda</taxon>
        <taxon>Insecta</taxon>
        <taxon>Pterygota</taxon>
        <taxon>Neoptera</taxon>
        <taxon>Endopterygota</taxon>
        <taxon>Diptera</taxon>
        <taxon>Brachycera</taxon>
        <taxon>Muscomorpha</taxon>
        <taxon>Hippoboscoidea</taxon>
        <taxon>Glossinidae</taxon>
        <taxon>Glossina</taxon>
    </lineage>
</organism>
<reference evidence="3" key="1">
    <citation type="submission" date="2014-03" db="EMBL/GenBank/DDBJ databases">
        <authorList>
            <person name="Aksoy S."/>
            <person name="Warren W."/>
            <person name="Wilson R.K."/>
        </authorList>
    </citation>
    <scope>NUCLEOTIDE SEQUENCE [LARGE SCALE GENOMIC DNA]</scope>
    <source>
        <strain evidence="3">IAEA</strain>
    </source>
</reference>
<proteinExistence type="predicted"/>
<keyword evidence="1" id="KW-1133">Transmembrane helix</keyword>
<evidence type="ECO:0000256" key="1">
    <source>
        <dbReference type="SAM" id="Phobius"/>
    </source>
</evidence>
<sequence>MLLSGERRGIRISSASLTACVNFISSSILSSIILMAMFTCRLLPVTVMQRLFTLFRPDSTETLAKEMRQISCIASPQRPIILPQTSCDFILAPLRPAIKERVVKHKFRELAEHSPVTKFIKNLLLNEIYFYNKRVLFWEGPDVGYRWALSKINLNNTPVSELEEVFFPRIKTL</sequence>
<reference evidence="2" key="2">
    <citation type="submission" date="2020-05" db="UniProtKB">
        <authorList>
            <consortium name="EnsemblMetazoa"/>
        </authorList>
    </citation>
    <scope>IDENTIFICATION</scope>
    <source>
        <strain evidence="2">IAEA</strain>
    </source>
</reference>
<keyword evidence="1" id="KW-0472">Membrane</keyword>
<dbReference type="EnsemblMetazoa" id="GPAI036844-RA">
    <property type="protein sequence ID" value="GPAI036844-PA"/>
    <property type="gene ID" value="GPAI036844"/>
</dbReference>
<name>A0A1B0A7N5_GLOPL</name>
<keyword evidence="1" id="KW-0812">Transmembrane</keyword>
<keyword evidence="3" id="KW-1185">Reference proteome</keyword>
<dbReference type="AlphaFoldDB" id="A0A1B0A7N5"/>
<protein>
    <submittedName>
        <fullName evidence="2">Uncharacterized protein</fullName>
    </submittedName>
</protein>
<dbReference type="Proteomes" id="UP000092445">
    <property type="component" value="Unassembled WGS sequence"/>
</dbReference>